<sequence length="120" mass="13842">MQHSPPTTATATPTQPMQLIQPPLQQPQPHSHQSSFSLLYPLFLFHRLLYPFFPRFHLLLPISSIPFENSNEKQRESFPFTHYGRIPPYPELFTGGHITWPPTSNILWLKIPLSPVVSCL</sequence>
<feature type="region of interest" description="Disordered" evidence="1">
    <location>
        <begin position="1"/>
        <end position="33"/>
    </location>
</feature>
<dbReference type="AlphaFoldDB" id="A0AAE1G0S5"/>
<comment type="caution">
    <text evidence="2">The sequence shown here is derived from an EMBL/GenBank/DDBJ whole genome shotgun (WGS) entry which is preliminary data.</text>
</comment>
<protein>
    <submittedName>
        <fullName evidence="2">Uncharacterized protein</fullName>
    </submittedName>
</protein>
<organism evidence="2 3">
    <name type="scientific">Petrolisthes cinctipes</name>
    <name type="common">Flat porcelain crab</name>
    <dbReference type="NCBI Taxonomy" id="88211"/>
    <lineage>
        <taxon>Eukaryota</taxon>
        <taxon>Metazoa</taxon>
        <taxon>Ecdysozoa</taxon>
        <taxon>Arthropoda</taxon>
        <taxon>Crustacea</taxon>
        <taxon>Multicrustacea</taxon>
        <taxon>Malacostraca</taxon>
        <taxon>Eumalacostraca</taxon>
        <taxon>Eucarida</taxon>
        <taxon>Decapoda</taxon>
        <taxon>Pleocyemata</taxon>
        <taxon>Anomura</taxon>
        <taxon>Galatheoidea</taxon>
        <taxon>Porcellanidae</taxon>
        <taxon>Petrolisthes</taxon>
    </lineage>
</organism>
<name>A0AAE1G0S5_PETCI</name>
<evidence type="ECO:0000313" key="3">
    <source>
        <dbReference type="Proteomes" id="UP001286313"/>
    </source>
</evidence>
<accession>A0AAE1G0S5</accession>
<evidence type="ECO:0000256" key="1">
    <source>
        <dbReference type="SAM" id="MobiDB-lite"/>
    </source>
</evidence>
<keyword evidence="3" id="KW-1185">Reference proteome</keyword>
<dbReference type="EMBL" id="JAWQEG010000906">
    <property type="protein sequence ID" value="KAK3884174.1"/>
    <property type="molecule type" value="Genomic_DNA"/>
</dbReference>
<proteinExistence type="predicted"/>
<gene>
    <name evidence="2" type="ORF">Pcinc_011544</name>
</gene>
<dbReference type="Proteomes" id="UP001286313">
    <property type="component" value="Unassembled WGS sequence"/>
</dbReference>
<reference evidence="2" key="1">
    <citation type="submission" date="2023-10" db="EMBL/GenBank/DDBJ databases">
        <title>Genome assemblies of two species of porcelain crab, Petrolisthes cinctipes and Petrolisthes manimaculis (Anomura: Porcellanidae).</title>
        <authorList>
            <person name="Angst P."/>
        </authorList>
    </citation>
    <scope>NUCLEOTIDE SEQUENCE</scope>
    <source>
        <strain evidence="2">PB745_01</strain>
        <tissue evidence="2">Gill</tissue>
    </source>
</reference>
<evidence type="ECO:0000313" key="2">
    <source>
        <dbReference type="EMBL" id="KAK3884174.1"/>
    </source>
</evidence>